<evidence type="ECO:0000256" key="1">
    <source>
        <dbReference type="SAM" id="MobiDB-lite"/>
    </source>
</evidence>
<dbReference type="EMBL" id="JAPQKO010000001">
    <property type="protein sequence ID" value="KAJ5184186.1"/>
    <property type="molecule type" value="Genomic_DNA"/>
</dbReference>
<reference evidence="2" key="2">
    <citation type="journal article" date="2023" name="IMA Fungus">
        <title>Comparative genomic study of the Penicillium genus elucidates a diverse pangenome and 15 lateral gene transfer events.</title>
        <authorList>
            <person name="Petersen C."/>
            <person name="Sorensen T."/>
            <person name="Nielsen M.R."/>
            <person name="Sondergaard T.E."/>
            <person name="Sorensen J.L."/>
            <person name="Fitzpatrick D.A."/>
            <person name="Frisvad J.C."/>
            <person name="Nielsen K.L."/>
        </authorList>
    </citation>
    <scope>NUCLEOTIDE SEQUENCE</scope>
    <source>
        <strain evidence="2">IBT 21917</strain>
    </source>
</reference>
<evidence type="ECO:0000313" key="2">
    <source>
        <dbReference type="EMBL" id="KAJ5184186.1"/>
    </source>
</evidence>
<sequence length="95" mass="10785">MFKATTARLYQLVGKTKLNDLPFEWRSPVSGYLDGEEKADPNFKNAEIRGSKPHPSHDDPDDNQDVVSIRLKDGDMKTIRRVHVHLDGSVKKINV</sequence>
<keyword evidence="3" id="KW-1185">Reference proteome</keyword>
<proteinExistence type="predicted"/>
<dbReference type="Proteomes" id="UP001146351">
    <property type="component" value="Unassembled WGS sequence"/>
</dbReference>
<organism evidence="2 3">
    <name type="scientific">Penicillium capsulatum</name>
    <dbReference type="NCBI Taxonomy" id="69766"/>
    <lineage>
        <taxon>Eukaryota</taxon>
        <taxon>Fungi</taxon>
        <taxon>Dikarya</taxon>
        <taxon>Ascomycota</taxon>
        <taxon>Pezizomycotina</taxon>
        <taxon>Eurotiomycetes</taxon>
        <taxon>Eurotiomycetidae</taxon>
        <taxon>Eurotiales</taxon>
        <taxon>Aspergillaceae</taxon>
        <taxon>Penicillium</taxon>
    </lineage>
</organism>
<name>A0A9W9IYH1_9EURO</name>
<comment type="caution">
    <text evidence="2">The sequence shown here is derived from an EMBL/GenBank/DDBJ whole genome shotgun (WGS) entry which is preliminary data.</text>
</comment>
<dbReference type="OrthoDB" id="3531694at2759"/>
<dbReference type="AlphaFoldDB" id="A0A9W9IYH1"/>
<gene>
    <name evidence="2" type="ORF">N7492_001802</name>
</gene>
<protein>
    <submittedName>
        <fullName evidence="2">Uncharacterized protein</fullName>
    </submittedName>
</protein>
<feature type="region of interest" description="Disordered" evidence="1">
    <location>
        <begin position="32"/>
        <end position="65"/>
    </location>
</feature>
<accession>A0A9W9IYH1</accession>
<reference evidence="2" key="1">
    <citation type="submission" date="2022-11" db="EMBL/GenBank/DDBJ databases">
        <authorList>
            <person name="Petersen C."/>
        </authorList>
    </citation>
    <scope>NUCLEOTIDE SEQUENCE</scope>
    <source>
        <strain evidence="2">IBT 21917</strain>
    </source>
</reference>
<feature type="compositionally biased region" description="Basic and acidic residues" evidence="1">
    <location>
        <begin position="35"/>
        <end position="58"/>
    </location>
</feature>
<evidence type="ECO:0000313" key="3">
    <source>
        <dbReference type="Proteomes" id="UP001146351"/>
    </source>
</evidence>